<organism evidence="1 2">
    <name type="scientific">Flavobacterium saccharophilum</name>
    <dbReference type="NCBI Taxonomy" id="29534"/>
    <lineage>
        <taxon>Bacteria</taxon>
        <taxon>Pseudomonadati</taxon>
        <taxon>Bacteroidota</taxon>
        <taxon>Flavobacteriia</taxon>
        <taxon>Flavobacteriales</taxon>
        <taxon>Flavobacteriaceae</taxon>
        <taxon>Flavobacterium</taxon>
    </lineage>
</organism>
<dbReference type="RefSeq" id="WP_159433446.1">
    <property type="nucleotide sequence ID" value="NZ_FRBY01000001.1"/>
</dbReference>
<sequence>MLKNILNLEGTQELTANEQKMIIANNVKEVSPRCEAWISEEDCTSYSDRRELWQLN</sequence>
<evidence type="ECO:0000313" key="1">
    <source>
        <dbReference type="EMBL" id="SHL43443.1"/>
    </source>
</evidence>
<dbReference type="STRING" id="29534.SAMN05444366_0722"/>
<dbReference type="EMBL" id="FRBY01000001">
    <property type="protein sequence ID" value="SHL43443.1"/>
    <property type="molecule type" value="Genomic_DNA"/>
</dbReference>
<protein>
    <submittedName>
        <fullName evidence="1">Uncharacterized protein</fullName>
    </submittedName>
</protein>
<reference evidence="2" key="1">
    <citation type="submission" date="2016-11" db="EMBL/GenBank/DDBJ databases">
        <authorList>
            <person name="Varghese N."/>
            <person name="Submissions S."/>
        </authorList>
    </citation>
    <scope>NUCLEOTIDE SEQUENCE [LARGE SCALE GENOMIC DNA]</scope>
    <source>
        <strain evidence="2">DSM 1811</strain>
    </source>
</reference>
<gene>
    <name evidence="1" type="ORF">SAMN05444366_0722</name>
</gene>
<accession>A0A1M7AL19</accession>
<dbReference type="Proteomes" id="UP000184121">
    <property type="component" value="Unassembled WGS sequence"/>
</dbReference>
<dbReference type="AlphaFoldDB" id="A0A1M7AL19"/>
<name>A0A1M7AL19_9FLAO</name>
<proteinExistence type="predicted"/>
<dbReference type="OrthoDB" id="1366181at2"/>
<keyword evidence="2" id="KW-1185">Reference proteome</keyword>
<evidence type="ECO:0000313" key="2">
    <source>
        <dbReference type="Proteomes" id="UP000184121"/>
    </source>
</evidence>